<reference evidence="2 3" key="1">
    <citation type="submission" date="2020-08" db="EMBL/GenBank/DDBJ databases">
        <title>Sequencing the genomes of 1000 actinobacteria strains.</title>
        <authorList>
            <person name="Klenk H.-P."/>
        </authorList>
    </citation>
    <scope>NUCLEOTIDE SEQUENCE [LARGE SCALE GENOMIC DNA]</scope>
    <source>
        <strain evidence="2 3">DSM 45084</strain>
    </source>
</reference>
<evidence type="ECO:0000259" key="1">
    <source>
        <dbReference type="SMART" id="SM00530"/>
    </source>
</evidence>
<dbReference type="InterPro" id="IPR010982">
    <property type="entry name" value="Lambda_DNA-bd_dom_sf"/>
</dbReference>
<name>A0A7W7T9L1_9PSEU</name>
<dbReference type="AlphaFoldDB" id="A0A7W7T9L1"/>
<gene>
    <name evidence="2" type="ORF">F4559_006425</name>
</gene>
<protein>
    <recommendedName>
        <fullName evidence="1">HTH cro/C1-type domain-containing protein</fullName>
    </recommendedName>
</protein>
<feature type="domain" description="HTH cro/C1-type" evidence="1">
    <location>
        <begin position="16"/>
        <end position="72"/>
    </location>
</feature>
<dbReference type="GO" id="GO:0003677">
    <property type="term" value="F:DNA binding"/>
    <property type="evidence" value="ECO:0007669"/>
    <property type="project" value="InterPro"/>
</dbReference>
<comment type="caution">
    <text evidence="2">The sequence shown here is derived from an EMBL/GenBank/DDBJ whole genome shotgun (WGS) entry which is preliminary data.</text>
</comment>
<dbReference type="Proteomes" id="UP000542674">
    <property type="component" value="Unassembled WGS sequence"/>
</dbReference>
<sequence>MANPPPLARRIELGALLRTYRERAGLDVSDVAETLGWSYVQKVGLVESGKRKLAPTEVTTLADLYRLDEHERDKVVALGVQARKRDPGPEFVADFALTYVALEAAASHLKVYVEELLPGNLQTEDYARAILTEGGLLAPNEIDLAVTGRVERQRRLVEPGAPRLTIVLSESALRRQVGGAAVMRGQINHIRDLAQRPNVEFHLLPFDAGAHLALGTWFNLIHLGDPAVTFVYVEALTSSEFYDRPPHTEVYTLAFDRAQRAALSPDVSLERLDQLTKIHSSEQAP</sequence>
<evidence type="ECO:0000313" key="3">
    <source>
        <dbReference type="Proteomes" id="UP000542674"/>
    </source>
</evidence>
<dbReference type="EMBL" id="JACHJS010000001">
    <property type="protein sequence ID" value="MBB4969066.1"/>
    <property type="molecule type" value="Genomic_DNA"/>
</dbReference>
<keyword evidence="3" id="KW-1185">Reference proteome</keyword>
<proteinExistence type="predicted"/>
<dbReference type="SMART" id="SM00530">
    <property type="entry name" value="HTH_XRE"/>
    <property type="match status" value="1"/>
</dbReference>
<organism evidence="2 3">
    <name type="scientific">Saccharothrix violaceirubra</name>
    <dbReference type="NCBI Taxonomy" id="413306"/>
    <lineage>
        <taxon>Bacteria</taxon>
        <taxon>Bacillati</taxon>
        <taxon>Actinomycetota</taxon>
        <taxon>Actinomycetes</taxon>
        <taxon>Pseudonocardiales</taxon>
        <taxon>Pseudonocardiaceae</taxon>
        <taxon>Saccharothrix</taxon>
    </lineage>
</organism>
<accession>A0A7W7T9L1</accession>
<dbReference type="RefSeq" id="WP_184674779.1">
    <property type="nucleotide sequence ID" value="NZ_BAABAI010000043.1"/>
</dbReference>
<dbReference type="Gene3D" id="1.10.260.40">
    <property type="entry name" value="lambda repressor-like DNA-binding domains"/>
    <property type="match status" value="1"/>
</dbReference>
<dbReference type="Pfam" id="PF13560">
    <property type="entry name" value="HTH_31"/>
    <property type="match status" value="1"/>
</dbReference>
<dbReference type="CDD" id="cd00093">
    <property type="entry name" value="HTH_XRE"/>
    <property type="match status" value="1"/>
</dbReference>
<evidence type="ECO:0000313" key="2">
    <source>
        <dbReference type="EMBL" id="MBB4969066.1"/>
    </source>
</evidence>
<dbReference type="InterPro" id="IPR043917">
    <property type="entry name" value="DUF5753"/>
</dbReference>
<dbReference type="SUPFAM" id="SSF47413">
    <property type="entry name" value="lambda repressor-like DNA-binding domains"/>
    <property type="match status" value="1"/>
</dbReference>
<dbReference type="InterPro" id="IPR001387">
    <property type="entry name" value="Cro/C1-type_HTH"/>
</dbReference>
<dbReference type="Pfam" id="PF19054">
    <property type="entry name" value="DUF5753"/>
    <property type="match status" value="1"/>
</dbReference>